<dbReference type="EMBL" id="BTPD01000001">
    <property type="protein sequence ID" value="GMQ27595.1"/>
    <property type="molecule type" value="Genomic_DNA"/>
</dbReference>
<protein>
    <recommendedName>
        <fullName evidence="3">Membrane dipeptidase (Peptidase family M19)</fullName>
    </recommendedName>
</protein>
<evidence type="ECO:0000313" key="2">
    <source>
        <dbReference type="Proteomes" id="UP001338309"/>
    </source>
</evidence>
<evidence type="ECO:0008006" key="3">
    <source>
        <dbReference type="Google" id="ProtNLM"/>
    </source>
</evidence>
<dbReference type="InterPro" id="IPR032466">
    <property type="entry name" value="Metal_Hydrolase"/>
</dbReference>
<keyword evidence="2" id="KW-1185">Reference proteome</keyword>
<sequence length="534" mass="61997">MKRKFSDLHCHNHMRAHFHMQEKQKKFTRKGEFSPWTVIASNSKNKDKGKMGASYSQIDLVKCWNSNLRLTFNSLYPLERQFVIGMDPKIGEDKWYNFLARGILGHSGIKRDLLQTAYMRIPDKVVNFFQSKEYDYWESLNREKDFVLMDSGKRIKKNEIHVPQALFGDKKAAEKRAKAEPQVYVAENACYRIPKDKAELKKSLADDSEITMILTIEGAHALGTDRLRYVQDISDRVQFIKKMWEAPVFFITFAHHFDNHLCGHAHSIPGMGKVLMTQKKHMNEGFRRNGRRIIREMLGLNSQFEKDPELGYRMLIDVKHMAARSRMEYYEMVKTCMEKGDIIPVIASHCGYSGMASLAEHMECEKKEKDDYCDPTGKFNAWNINMCDEDIEMIVKTGGLFGISFDQRILGITKSDLKNNPKRNGIQLIWENIEGIVKAAYSSKNLSEEEKPKIWQCITIGTDFEGLIDPVDPYPTSLQYEQMANNLVFEIDQARKNPQAKHLAHFKSREDVEKWVDDFCYTNAENFALKNYPD</sequence>
<dbReference type="Gene3D" id="3.20.20.140">
    <property type="entry name" value="Metal-dependent hydrolases"/>
    <property type="match status" value="1"/>
</dbReference>
<proteinExistence type="predicted"/>
<name>A0ABQ6PJZ4_9BACT</name>
<gene>
    <name evidence="1" type="ORF">Aconfl_02370</name>
</gene>
<reference evidence="1 2" key="1">
    <citation type="submission" date="2023-08" db="EMBL/GenBank/DDBJ databases">
        <title>Draft genome sequence of Algoriphagus confluentis.</title>
        <authorList>
            <person name="Takatani N."/>
            <person name="Hosokawa M."/>
            <person name="Sawabe T."/>
        </authorList>
    </citation>
    <scope>NUCLEOTIDE SEQUENCE [LARGE SCALE GENOMIC DNA]</scope>
    <source>
        <strain evidence="1 2">NBRC 111222</strain>
    </source>
</reference>
<comment type="caution">
    <text evidence="1">The sequence shown here is derived from an EMBL/GenBank/DDBJ whole genome shotgun (WGS) entry which is preliminary data.</text>
</comment>
<organism evidence="1 2">
    <name type="scientific">Algoriphagus confluentis</name>
    <dbReference type="NCBI Taxonomy" id="1697556"/>
    <lineage>
        <taxon>Bacteria</taxon>
        <taxon>Pseudomonadati</taxon>
        <taxon>Bacteroidota</taxon>
        <taxon>Cytophagia</taxon>
        <taxon>Cytophagales</taxon>
        <taxon>Cyclobacteriaceae</taxon>
        <taxon>Algoriphagus</taxon>
    </lineage>
</organism>
<evidence type="ECO:0000313" key="1">
    <source>
        <dbReference type="EMBL" id="GMQ27595.1"/>
    </source>
</evidence>
<dbReference type="Proteomes" id="UP001338309">
    <property type="component" value="Unassembled WGS sequence"/>
</dbReference>
<dbReference type="SUPFAM" id="SSF51556">
    <property type="entry name" value="Metallo-dependent hydrolases"/>
    <property type="match status" value="1"/>
</dbReference>
<accession>A0ABQ6PJZ4</accession>
<dbReference type="RefSeq" id="WP_338222405.1">
    <property type="nucleotide sequence ID" value="NZ_BTPD01000001.1"/>
</dbReference>